<dbReference type="InterPro" id="IPR008271">
    <property type="entry name" value="Ser/Thr_kinase_AS"/>
</dbReference>
<dbReference type="InterPro" id="IPR045274">
    <property type="entry name" value="WAK-like"/>
</dbReference>
<comment type="catalytic activity">
    <reaction evidence="4">
        <text>L-threonyl-[protein] + ATP = O-phospho-L-threonyl-[protein] + ADP + H(+)</text>
        <dbReference type="Rhea" id="RHEA:46608"/>
        <dbReference type="Rhea" id="RHEA-COMP:11060"/>
        <dbReference type="Rhea" id="RHEA-COMP:11605"/>
        <dbReference type="ChEBI" id="CHEBI:15378"/>
        <dbReference type="ChEBI" id="CHEBI:30013"/>
        <dbReference type="ChEBI" id="CHEBI:30616"/>
        <dbReference type="ChEBI" id="CHEBI:61977"/>
        <dbReference type="ChEBI" id="CHEBI:456216"/>
    </reaction>
</comment>
<comment type="catalytic activity">
    <reaction evidence="3">
        <text>L-seryl-[protein] + ATP = O-phospho-L-seryl-[protein] + ADP + H(+)</text>
        <dbReference type="Rhea" id="RHEA:17989"/>
        <dbReference type="Rhea" id="RHEA-COMP:9863"/>
        <dbReference type="Rhea" id="RHEA-COMP:11604"/>
        <dbReference type="ChEBI" id="CHEBI:15378"/>
        <dbReference type="ChEBI" id="CHEBI:29999"/>
        <dbReference type="ChEBI" id="CHEBI:30616"/>
        <dbReference type="ChEBI" id="CHEBI:83421"/>
        <dbReference type="ChEBI" id="CHEBI:456216"/>
    </reaction>
</comment>
<dbReference type="FunFam" id="3.30.200.20:FF:001380">
    <property type="entry name" value="Protein kinase superfamily protein"/>
    <property type="match status" value="1"/>
</dbReference>
<dbReference type="GO" id="GO:0005886">
    <property type="term" value="C:plasma membrane"/>
    <property type="evidence" value="ECO:0007669"/>
    <property type="project" value="TreeGrafter"/>
</dbReference>
<dbReference type="PANTHER" id="PTHR27005">
    <property type="entry name" value="WALL-ASSOCIATED RECEPTOR KINASE-LIKE 21"/>
    <property type="match status" value="1"/>
</dbReference>
<evidence type="ECO:0000256" key="1">
    <source>
        <dbReference type="ARBA" id="ARBA00022741"/>
    </source>
</evidence>
<evidence type="ECO:0000259" key="5">
    <source>
        <dbReference type="PROSITE" id="PS50011"/>
    </source>
</evidence>
<evidence type="ECO:0000313" key="7">
    <source>
        <dbReference type="Proteomes" id="UP000596660"/>
    </source>
</evidence>
<dbReference type="Gene3D" id="1.10.510.10">
    <property type="entry name" value="Transferase(Phosphotransferase) domain 1"/>
    <property type="match status" value="1"/>
</dbReference>
<dbReference type="AlphaFoldDB" id="A0A803M5T7"/>
<dbReference type="Gramene" id="AUR62023810-RA">
    <property type="protein sequence ID" value="AUR62023810-RA:cds"/>
    <property type="gene ID" value="AUR62023810"/>
</dbReference>
<dbReference type="Gene3D" id="3.30.200.20">
    <property type="entry name" value="Phosphorylase Kinase, domain 1"/>
    <property type="match status" value="1"/>
</dbReference>
<organism evidence="6 7">
    <name type="scientific">Chenopodium quinoa</name>
    <name type="common">Quinoa</name>
    <dbReference type="NCBI Taxonomy" id="63459"/>
    <lineage>
        <taxon>Eukaryota</taxon>
        <taxon>Viridiplantae</taxon>
        <taxon>Streptophyta</taxon>
        <taxon>Embryophyta</taxon>
        <taxon>Tracheophyta</taxon>
        <taxon>Spermatophyta</taxon>
        <taxon>Magnoliopsida</taxon>
        <taxon>eudicotyledons</taxon>
        <taxon>Gunneridae</taxon>
        <taxon>Pentapetalae</taxon>
        <taxon>Caryophyllales</taxon>
        <taxon>Chenopodiaceae</taxon>
        <taxon>Chenopodioideae</taxon>
        <taxon>Atripliceae</taxon>
        <taxon>Chenopodium</taxon>
    </lineage>
</organism>
<dbReference type="Proteomes" id="UP000596660">
    <property type="component" value="Unplaced"/>
</dbReference>
<dbReference type="PROSITE" id="PS50011">
    <property type="entry name" value="PROTEIN_KINASE_DOM"/>
    <property type="match status" value="1"/>
</dbReference>
<dbReference type="GO" id="GO:0007166">
    <property type="term" value="P:cell surface receptor signaling pathway"/>
    <property type="evidence" value="ECO:0007669"/>
    <property type="project" value="InterPro"/>
</dbReference>
<dbReference type="PIRSF" id="PIRSF000654">
    <property type="entry name" value="Integrin-linked_kinase"/>
    <property type="match status" value="1"/>
</dbReference>
<evidence type="ECO:0000256" key="3">
    <source>
        <dbReference type="ARBA" id="ARBA00047558"/>
    </source>
</evidence>
<dbReference type="GO" id="GO:0005524">
    <property type="term" value="F:ATP binding"/>
    <property type="evidence" value="ECO:0007669"/>
    <property type="project" value="UniProtKB-KW"/>
</dbReference>
<dbReference type="InterPro" id="IPR000719">
    <property type="entry name" value="Prot_kinase_dom"/>
</dbReference>
<keyword evidence="2" id="KW-0067">ATP-binding</keyword>
<accession>A0A803M5T7</accession>
<keyword evidence="1" id="KW-0547">Nucleotide-binding</keyword>
<dbReference type="OMA" id="NSEEMPW"/>
<reference evidence="6" key="1">
    <citation type="journal article" date="2017" name="Nature">
        <title>The genome of Chenopodium quinoa.</title>
        <authorList>
            <person name="Jarvis D.E."/>
            <person name="Ho Y.S."/>
            <person name="Lightfoot D.J."/>
            <person name="Schmoeckel S.M."/>
            <person name="Li B."/>
            <person name="Borm T.J.A."/>
            <person name="Ohyanagi H."/>
            <person name="Mineta K."/>
            <person name="Michell C.T."/>
            <person name="Saber N."/>
            <person name="Kharbatia N.M."/>
            <person name="Rupper R.R."/>
            <person name="Sharp A.R."/>
            <person name="Dally N."/>
            <person name="Boughton B.A."/>
            <person name="Woo Y.H."/>
            <person name="Gao G."/>
            <person name="Schijlen E.G.W.M."/>
            <person name="Guo X."/>
            <person name="Momin A.A."/>
            <person name="Negrao S."/>
            <person name="Al-Babili S."/>
            <person name="Gehring C."/>
            <person name="Roessner U."/>
            <person name="Jung C."/>
            <person name="Murphy K."/>
            <person name="Arold S.T."/>
            <person name="Gojobori T."/>
            <person name="van der Linden C.G."/>
            <person name="van Loo E.N."/>
            <person name="Jellen E.N."/>
            <person name="Maughan P.J."/>
            <person name="Tester M."/>
        </authorList>
    </citation>
    <scope>NUCLEOTIDE SEQUENCE [LARGE SCALE GENOMIC DNA]</scope>
    <source>
        <strain evidence="6">cv. PI 614886</strain>
    </source>
</reference>
<protein>
    <recommendedName>
        <fullName evidence="5">Protein kinase domain-containing protein</fullName>
    </recommendedName>
</protein>
<evidence type="ECO:0000256" key="2">
    <source>
        <dbReference type="ARBA" id="ARBA00022840"/>
    </source>
</evidence>
<dbReference type="InterPro" id="IPR001245">
    <property type="entry name" value="Ser-Thr/Tyr_kinase_cat_dom"/>
</dbReference>
<evidence type="ECO:0000313" key="6">
    <source>
        <dbReference type="EnsemblPlants" id="AUR62023810-RA:cds"/>
    </source>
</evidence>
<feature type="domain" description="Protein kinase" evidence="5">
    <location>
        <begin position="1"/>
        <end position="271"/>
    </location>
</feature>
<dbReference type="EnsemblPlants" id="AUR62023810-RA">
    <property type="protein sequence ID" value="AUR62023810-RA:cds"/>
    <property type="gene ID" value="AUR62023810"/>
</dbReference>
<sequence length="324" mass="36781">MVYKGTLANNQVVAIKKSLKVDSSQVEQFINEVIALSHVNHKNVVKLLGCCLETEVPLLVYEYITNGTLYEHLHVQHKTRILTWDVRLRIGTEVAGVLAYLHTMTTIPIFHRDIKSMNILLDEKYVSKVSDFGASKLAPTNQDQLASMIQGTCGYLDPECLQTGDLTEKSDVYSFRVVLAELLTREKALSYEKNEDDKKCLTSYFLRNLKDDRLLEILDDNIVSDGALVQIKEVANLVKRCLKVKGEDRPTMKQVARELEDIKEIGSHPWSDKRGVLLQEESEYLLGEIQVNNNNNDYNNINAMNDSLNSRSRVVQLVPLNDGR</sequence>
<dbReference type="SUPFAM" id="SSF56112">
    <property type="entry name" value="Protein kinase-like (PK-like)"/>
    <property type="match status" value="1"/>
</dbReference>
<evidence type="ECO:0000256" key="4">
    <source>
        <dbReference type="ARBA" id="ARBA00047951"/>
    </source>
</evidence>
<proteinExistence type="predicted"/>
<dbReference type="GO" id="GO:0004674">
    <property type="term" value="F:protein serine/threonine kinase activity"/>
    <property type="evidence" value="ECO:0007669"/>
    <property type="project" value="TreeGrafter"/>
</dbReference>
<dbReference type="SMART" id="SM00220">
    <property type="entry name" value="S_TKc"/>
    <property type="match status" value="1"/>
</dbReference>
<dbReference type="FunFam" id="1.10.510.10:FF:000084">
    <property type="entry name" value="Wall-associated receptor kinase 2"/>
    <property type="match status" value="1"/>
</dbReference>
<dbReference type="PANTHER" id="PTHR27005:SF468">
    <property type="entry name" value="OS01G0310500 PROTEIN"/>
    <property type="match status" value="1"/>
</dbReference>
<keyword evidence="7" id="KW-1185">Reference proteome</keyword>
<name>A0A803M5T7_CHEQI</name>
<dbReference type="PROSITE" id="PS00108">
    <property type="entry name" value="PROTEIN_KINASE_ST"/>
    <property type="match status" value="1"/>
</dbReference>
<dbReference type="InterPro" id="IPR011009">
    <property type="entry name" value="Kinase-like_dom_sf"/>
</dbReference>
<dbReference type="Pfam" id="PF07714">
    <property type="entry name" value="PK_Tyr_Ser-Thr"/>
    <property type="match status" value="1"/>
</dbReference>
<reference evidence="6" key="2">
    <citation type="submission" date="2021-03" db="UniProtKB">
        <authorList>
            <consortium name="EnsemblPlants"/>
        </authorList>
    </citation>
    <scope>IDENTIFICATION</scope>
</reference>